<accession>A0A9N8VZ18</accession>
<evidence type="ECO:0000256" key="2">
    <source>
        <dbReference type="SAM" id="MobiDB-lite"/>
    </source>
</evidence>
<keyword evidence="4" id="KW-1185">Reference proteome</keyword>
<proteinExistence type="predicted"/>
<dbReference type="PANTHER" id="PTHR37736">
    <property type="entry name" value="GLYCINE-RICH PROTEIN"/>
    <property type="match status" value="1"/>
</dbReference>
<comment type="caution">
    <text evidence="3">The sequence shown here is derived from an EMBL/GenBank/DDBJ whole genome shotgun (WGS) entry which is preliminary data.</text>
</comment>
<evidence type="ECO:0000313" key="4">
    <source>
        <dbReference type="Proteomes" id="UP000789706"/>
    </source>
</evidence>
<sequence length="376" mass="42138">MPNATAIENNNVQPVKRSKNKRKSLAVATNDVSSSGGQEQPSPTVATTESAETNLENVNKNPFIEVVNKRIRTLRKKMTRIEKCEDDLKDGKTLNPDQIQSCERKNEIAGALKECEEIAKQYETEIKNQKVLKKEQQEEREQAISGAVEEAETAHRQSIISLIKFFHLFQLRLSGDVQLKETESESIDSLHNMFMSITEDTKDDQVNKQRILECMMHLNKLSNGDENIIPKSFANGIIESNNETVVSSPEISYSHIRNLIENPPILNTVEQTEQENSVEEREVIINQEEMVNHDDGLGGAYTTIPAGGLQFMLSRGNHRGGYRGGHRGPRGGYRGGQGRRDSGGYYYRDGGNYRGNRGGNNNSGPRGGNQYKQRSQ</sequence>
<dbReference type="Proteomes" id="UP000789706">
    <property type="component" value="Unassembled WGS sequence"/>
</dbReference>
<feature type="region of interest" description="Disordered" evidence="2">
    <location>
        <begin position="1"/>
        <end position="50"/>
    </location>
</feature>
<protein>
    <submittedName>
        <fullName evidence="3">2289_t:CDS:1</fullName>
    </submittedName>
</protein>
<organism evidence="3 4">
    <name type="scientific">Diversispora eburnea</name>
    <dbReference type="NCBI Taxonomy" id="1213867"/>
    <lineage>
        <taxon>Eukaryota</taxon>
        <taxon>Fungi</taxon>
        <taxon>Fungi incertae sedis</taxon>
        <taxon>Mucoromycota</taxon>
        <taxon>Glomeromycotina</taxon>
        <taxon>Glomeromycetes</taxon>
        <taxon>Diversisporales</taxon>
        <taxon>Diversisporaceae</taxon>
        <taxon>Diversispora</taxon>
    </lineage>
</organism>
<feature type="compositionally biased region" description="Polar residues" evidence="2">
    <location>
        <begin position="30"/>
        <end position="50"/>
    </location>
</feature>
<feature type="region of interest" description="Disordered" evidence="2">
    <location>
        <begin position="318"/>
        <end position="376"/>
    </location>
</feature>
<keyword evidence="1" id="KW-0175">Coiled coil</keyword>
<dbReference type="EMBL" id="CAJVPK010000193">
    <property type="protein sequence ID" value="CAG8471272.1"/>
    <property type="molecule type" value="Genomic_DNA"/>
</dbReference>
<feature type="compositionally biased region" description="Basic residues" evidence="2">
    <location>
        <begin position="318"/>
        <end position="329"/>
    </location>
</feature>
<dbReference type="AlphaFoldDB" id="A0A9N8VZ18"/>
<dbReference type="OrthoDB" id="2409325at2759"/>
<evidence type="ECO:0000256" key="1">
    <source>
        <dbReference type="SAM" id="Coils"/>
    </source>
</evidence>
<evidence type="ECO:0000313" key="3">
    <source>
        <dbReference type="EMBL" id="CAG8471272.1"/>
    </source>
</evidence>
<feature type="compositionally biased region" description="Polar residues" evidence="2">
    <location>
        <begin position="1"/>
        <end position="13"/>
    </location>
</feature>
<feature type="compositionally biased region" description="Low complexity" evidence="2">
    <location>
        <begin position="359"/>
        <end position="370"/>
    </location>
</feature>
<gene>
    <name evidence="3" type="ORF">DEBURN_LOCUS3172</name>
</gene>
<dbReference type="PANTHER" id="PTHR37736:SF1">
    <property type="entry name" value="GLYCINE-RICH PROTEIN"/>
    <property type="match status" value="1"/>
</dbReference>
<reference evidence="3" key="1">
    <citation type="submission" date="2021-06" db="EMBL/GenBank/DDBJ databases">
        <authorList>
            <person name="Kallberg Y."/>
            <person name="Tangrot J."/>
            <person name="Rosling A."/>
        </authorList>
    </citation>
    <scope>NUCLEOTIDE SEQUENCE</scope>
    <source>
        <strain evidence="3">AZ414A</strain>
    </source>
</reference>
<name>A0A9N8VZ18_9GLOM</name>
<feature type="coiled-coil region" evidence="1">
    <location>
        <begin position="105"/>
        <end position="154"/>
    </location>
</feature>